<dbReference type="InterPro" id="IPR027417">
    <property type="entry name" value="P-loop_NTPase"/>
</dbReference>
<dbReference type="Pfam" id="PF13635">
    <property type="entry name" value="DUF4143"/>
    <property type="match status" value="1"/>
</dbReference>
<dbReference type="PANTHER" id="PTHR43566:SF2">
    <property type="entry name" value="DUF4143 DOMAIN-CONTAINING PROTEIN"/>
    <property type="match status" value="1"/>
</dbReference>
<dbReference type="OrthoDB" id="9783412at2"/>
<dbReference type="Pfam" id="PF13173">
    <property type="entry name" value="AAA_14"/>
    <property type="match status" value="1"/>
</dbReference>
<dbReference type="EMBL" id="CP001390">
    <property type="protein sequence ID" value="ACM20495.1"/>
    <property type="molecule type" value="Genomic_DNA"/>
</dbReference>
<evidence type="ECO:0000259" key="1">
    <source>
        <dbReference type="SMART" id="SM00382"/>
    </source>
</evidence>
<dbReference type="HOGENOM" id="CLU_041527_3_1_7"/>
<dbReference type="eggNOG" id="COG1373">
    <property type="taxonomic scope" value="Bacteria"/>
</dbReference>
<keyword evidence="3" id="KW-1185">Reference proteome</keyword>
<sequence>MIERFKYAAVMKSVQTFPVTALLGPRQVGKTTLAKQLAGQYGGSTIYLDLELPSDLNKLQSPELYLREHSDALIIIDEIQRKPELFALLRALVDQERRPGRFMILGSASPDLMRHASESLAGRVVYHELPPLCLTETGSDSIRKLWLRGGYPNSFLAGSDAESHQWRQAFIATYLERDIPQLGVRIPAAQLGRFWTMLAHLNGQLWNASHIAAGMGLSSTTMRHYLDVLEDTFIIRQLKPWFANTGKRLTKAPKIYLRDTGLLHSLLQLGTEDLLMSHPGVGSSWEGFVIEQILATLPDGYQSFFYRTNAGAEIDMILADGKKKIAVEVKYSATPKVSKGFWFAFKDLGCHKGYVVYPGRDRYPIGEGVEALPAVELSEIVNQ</sequence>
<dbReference type="PANTHER" id="PTHR43566">
    <property type="entry name" value="CONSERVED PROTEIN"/>
    <property type="match status" value="1"/>
</dbReference>
<evidence type="ECO:0000313" key="3">
    <source>
        <dbReference type="Proteomes" id="UP000007721"/>
    </source>
</evidence>
<organism evidence="2 3">
    <name type="scientific">Geotalea daltonii (strain DSM 22248 / JCM 15807 / FRC-32)</name>
    <name type="common">Geobacter daltonii</name>
    <dbReference type="NCBI Taxonomy" id="316067"/>
    <lineage>
        <taxon>Bacteria</taxon>
        <taxon>Pseudomonadati</taxon>
        <taxon>Thermodesulfobacteriota</taxon>
        <taxon>Desulfuromonadia</taxon>
        <taxon>Geobacterales</taxon>
        <taxon>Geobacteraceae</taxon>
        <taxon>Geotalea</taxon>
    </lineage>
</organism>
<feature type="domain" description="AAA+ ATPase" evidence="1">
    <location>
        <begin position="16"/>
        <end position="131"/>
    </location>
</feature>
<dbReference type="SUPFAM" id="SSF52540">
    <property type="entry name" value="P-loop containing nucleoside triphosphate hydrolases"/>
    <property type="match status" value="1"/>
</dbReference>
<name>B9M8Z9_GEODF</name>
<dbReference type="SMART" id="SM00382">
    <property type="entry name" value="AAA"/>
    <property type="match status" value="1"/>
</dbReference>
<dbReference type="InterPro" id="IPR041682">
    <property type="entry name" value="AAA_14"/>
</dbReference>
<dbReference type="InterPro" id="IPR003593">
    <property type="entry name" value="AAA+_ATPase"/>
</dbReference>
<dbReference type="AlphaFoldDB" id="B9M8Z9"/>
<accession>B9M8Z9</accession>
<reference evidence="2 3" key="1">
    <citation type="submission" date="2009-01" db="EMBL/GenBank/DDBJ databases">
        <title>Complete sequence of Geobacter sp. FRC-32.</title>
        <authorList>
            <consortium name="US DOE Joint Genome Institute"/>
            <person name="Lucas S."/>
            <person name="Copeland A."/>
            <person name="Lapidus A."/>
            <person name="Glavina del Rio T."/>
            <person name="Dalin E."/>
            <person name="Tice H."/>
            <person name="Bruce D."/>
            <person name="Goodwin L."/>
            <person name="Pitluck S."/>
            <person name="Saunders E."/>
            <person name="Brettin T."/>
            <person name="Detter J.C."/>
            <person name="Han C."/>
            <person name="Larimer F."/>
            <person name="Land M."/>
            <person name="Hauser L."/>
            <person name="Kyrpides N."/>
            <person name="Ovchinnikova G."/>
            <person name="Kostka J."/>
            <person name="Richardson P."/>
        </authorList>
    </citation>
    <scope>NUCLEOTIDE SEQUENCE [LARGE SCALE GENOMIC DNA]</scope>
    <source>
        <strain evidence="3">DSM 22248 / JCM 15807 / FRC-32</strain>
    </source>
</reference>
<gene>
    <name evidence="2" type="ordered locus">Geob_2141</name>
</gene>
<proteinExistence type="predicted"/>
<evidence type="ECO:0000313" key="2">
    <source>
        <dbReference type="EMBL" id="ACM20495.1"/>
    </source>
</evidence>
<dbReference type="KEGG" id="geo:Geob_2141"/>
<dbReference type="Gene3D" id="3.40.50.300">
    <property type="entry name" value="P-loop containing nucleotide triphosphate hydrolases"/>
    <property type="match status" value="1"/>
</dbReference>
<dbReference type="RefSeq" id="WP_012647224.1">
    <property type="nucleotide sequence ID" value="NC_011979.1"/>
</dbReference>
<protein>
    <submittedName>
        <fullName evidence="2">ATPase, AAA family</fullName>
    </submittedName>
</protein>
<dbReference type="InterPro" id="IPR025420">
    <property type="entry name" value="DUF4143"/>
</dbReference>
<dbReference type="Proteomes" id="UP000007721">
    <property type="component" value="Chromosome"/>
</dbReference>
<dbReference type="STRING" id="316067.Geob_2141"/>